<dbReference type="EMBL" id="CP032101">
    <property type="protein sequence ID" value="AXX86546.1"/>
    <property type="molecule type" value="Genomic_DNA"/>
</dbReference>
<keyword evidence="1" id="KW-0812">Transmembrane</keyword>
<proteinExistence type="predicted"/>
<evidence type="ECO:0000313" key="2">
    <source>
        <dbReference type="EMBL" id="AXX86546.1"/>
    </source>
</evidence>
<keyword evidence="1" id="KW-0472">Membrane</keyword>
<accession>A0A347TIW8</accession>
<gene>
    <name evidence="2" type="ORF">AMRN_0793</name>
</gene>
<name>A0A347TIW8_9BACT</name>
<sequence>MGNTYNVIEAGVIQCACGGKVTLTSTAKVERIAGAKPLYLKDIIGAPVACPRSKNKCTKVASISTAGTETNVKSTANHFLLRTDGFKTDKGRAVVLVSPGQTTSKIIAPPSIESSVVKEEEPLEEAIKQEEEIKQTEKYSLYLVRKSEDVFRPLRPTRAFLKSDDTYVGKKEFVQIKDNVHVHTFAYVYVIQDDKIQEYKVLSRGTLYSEKLQEIFFENTNTKIKYNYIPIYEQSEITISYSSIKLINKIDILKLKRQIINPKQPDNKNSFYFKDTNSINKTILTKDDLKLQKEYKVNEEDKNKRLNILCIIEDILAQIEDMYERYYTNYKLAYAYNDSIIEDIRKKNEYSYIISNTLNHFYVDEKEQKDYDENIKVLKKDYESLIEILRSSPVLIKELLKDNNVATVIEKSSEIALSYLQETLYIKKDFFKKIVLKNVNQTTFIFDKKAYAKESYKKTYQYTKSRNIGYIPTINEFLDFIPKNTKLNIYKDNPDLVLSLIVFSIFFSLKFEDIIKKSGKYDEIHKLRKEFYFTLKNTKPMPQIGEENIRDTKSLLENQKPYKEIFQNKNKLLSEYESLEHNKKLNSFNYSNKTIKFNFLYHDKGLKYYKVSGIESPQEIISKIATKLKDKKLEELLGIYQGLTNIDEKTYVISAMNIIYLLHASRTLLDEETNLTTPFNTEHKKLLEYISDLTRKRKALSDEDKKYIEDNYAIHEIYNTMQYNLITHAFLSQKQKRKDTVEAFLNQFPAKKVKYELVLPNLLDNNFDEEFNAKAKVEELYETLKGINGSSSNVGDAFDEYKDSKLRDGTLNKFSSNLNTHIKSLSFLVAGANIARILSGKDKLTVNSTIGLANDISLLTKSIANTMEKNIELVKAKEAKGLMQKIFSKENVNITKSASGKVIAFLGIPAIIISSGFEIERYAKDEDYDAAFFVTLKSALTLTLLLAVPTTVAVFLLLAVIELVWYLLSHMVIDSKLEKYIKKSLFFKDIPRIDISYKDKSIWGKSFKSEIFLETISNDKELKALNKKGFSNIKEIKNFIGDNYNKHNQIFEASLKNELNQINIALLGYKIEHLNKNIKKPLYTLKNGYKPRGDFNTIVKIDKGLILHAIILVSKNGIYEEITTKPYEDDYIYDFTKSEYNDYNWQNKGISEVEKLASSDCYIILSNDNVQIKYKVIFKKVYTSVGFSPIIDLKIDELEEKLLNDEDYKQIKQIKEIRNENKK</sequence>
<dbReference type="KEGG" id="amar:AMRN_0793"/>
<evidence type="ECO:0000313" key="3">
    <source>
        <dbReference type="Proteomes" id="UP000264693"/>
    </source>
</evidence>
<feature type="transmembrane region" description="Helical" evidence="1">
    <location>
        <begin position="902"/>
        <end position="919"/>
    </location>
</feature>
<dbReference type="RefSeq" id="WP_118897363.1">
    <property type="nucleotide sequence ID" value="NZ_CP032101.1"/>
</dbReference>
<evidence type="ECO:0000256" key="1">
    <source>
        <dbReference type="SAM" id="Phobius"/>
    </source>
</evidence>
<dbReference type="Proteomes" id="UP000264693">
    <property type="component" value="Chromosome"/>
</dbReference>
<reference evidence="2 3" key="1">
    <citation type="submission" date="2018-08" db="EMBL/GenBank/DDBJ databases">
        <title>Complete genome of the Arcobacter marinus type strain JCM 15502.</title>
        <authorList>
            <person name="Miller W.G."/>
            <person name="Yee E."/>
            <person name="Huynh S."/>
            <person name="Parker C.T."/>
        </authorList>
    </citation>
    <scope>NUCLEOTIDE SEQUENCE [LARGE SCALE GENOMIC DNA]</scope>
    <source>
        <strain evidence="2 3">JCM 15502</strain>
    </source>
</reference>
<protein>
    <submittedName>
        <fullName evidence="2">RpoC2 domain-containing protein</fullName>
    </submittedName>
</protein>
<organism evidence="2 3">
    <name type="scientific">Malaciobacter marinus</name>
    <dbReference type="NCBI Taxonomy" id="505249"/>
    <lineage>
        <taxon>Bacteria</taxon>
        <taxon>Pseudomonadati</taxon>
        <taxon>Campylobacterota</taxon>
        <taxon>Epsilonproteobacteria</taxon>
        <taxon>Campylobacterales</taxon>
        <taxon>Arcobacteraceae</taxon>
        <taxon>Malaciobacter</taxon>
    </lineage>
</organism>
<keyword evidence="1" id="KW-1133">Transmembrane helix</keyword>
<dbReference type="AlphaFoldDB" id="A0A347TIW8"/>